<dbReference type="EMBL" id="CP072758">
    <property type="protein sequence ID" value="QUC23270.1"/>
    <property type="molecule type" value="Genomic_DNA"/>
</dbReference>
<feature type="compositionally biased region" description="Basic and acidic residues" evidence="1">
    <location>
        <begin position="29"/>
        <end position="39"/>
    </location>
</feature>
<feature type="region of interest" description="Disordered" evidence="1">
    <location>
        <begin position="20"/>
        <end position="72"/>
    </location>
</feature>
<keyword evidence="3" id="KW-1185">Reference proteome</keyword>
<evidence type="ECO:0000256" key="1">
    <source>
        <dbReference type="SAM" id="MobiDB-lite"/>
    </source>
</evidence>
<organism evidence="2 3">
    <name type="scientific">Ustilaginoidea virens</name>
    <name type="common">Rice false smut fungus</name>
    <name type="synonym">Villosiclava virens</name>
    <dbReference type="NCBI Taxonomy" id="1159556"/>
    <lineage>
        <taxon>Eukaryota</taxon>
        <taxon>Fungi</taxon>
        <taxon>Dikarya</taxon>
        <taxon>Ascomycota</taxon>
        <taxon>Pezizomycotina</taxon>
        <taxon>Sordariomycetes</taxon>
        <taxon>Hypocreomycetidae</taxon>
        <taxon>Hypocreales</taxon>
        <taxon>Clavicipitaceae</taxon>
        <taxon>Ustilaginoidea</taxon>
    </lineage>
</organism>
<sequence>MANGTWPWTPAVQARSCHRNYPPKHAEKHRGGADPDEPRPGALERGIRKRAAPTIPRPHNGLPTCPRQSFST</sequence>
<protein>
    <submittedName>
        <fullName evidence="2">Uncharacterized protein</fullName>
    </submittedName>
</protein>
<proteinExistence type="predicted"/>
<gene>
    <name evidence="2" type="ORF">UV8b_07511</name>
</gene>
<dbReference type="KEGG" id="uvi:66068288"/>
<dbReference type="AlphaFoldDB" id="A0A8E5HX67"/>
<evidence type="ECO:0000313" key="2">
    <source>
        <dbReference type="EMBL" id="QUC23270.1"/>
    </source>
</evidence>
<dbReference type="Proteomes" id="UP000027002">
    <property type="component" value="Chromosome 6"/>
</dbReference>
<dbReference type="GeneID" id="66068288"/>
<accession>A0A8E5HX67</accession>
<name>A0A8E5HX67_USTVR</name>
<evidence type="ECO:0000313" key="3">
    <source>
        <dbReference type="Proteomes" id="UP000027002"/>
    </source>
</evidence>
<dbReference type="RefSeq" id="XP_043000943.1">
    <property type="nucleotide sequence ID" value="XM_043145008.1"/>
</dbReference>
<reference evidence="2" key="1">
    <citation type="submission" date="2020-03" db="EMBL/GenBank/DDBJ databases">
        <title>A mixture of massive structural variations and highly conserved coding sequences in Ustilaginoidea virens genome.</title>
        <authorList>
            <person name="Zhang K."/>
            <person name="Zhao Z."/>
            <person name="Zhang Z."/>
            <person name="Li Y."/>
            <person name="Hsiang T."/>
            <person name="Sun W."/>
        </authorList>
    </citation>
    <scope>NUCLEOTIDE SEQUENCE</scope>
    <source>
        <strain evidence="2">UV-8b</strain>
    </source>
</reference>